<gene>
    <name evidence="2" type="ORF">H9830_11135</name>
</gene>
<dbReference type="InterPro" id="IPR036388">
    <property type="entry name" value="WH-like_DNA-bd_sf"/>
</dbReference>
<reference evidence="2" key="2">
    <citation type="submission" date="2021-04" db="EMBL/GenBank/DDBJ databases">
        <authorList>
            <person name="Gilroy R."/>
        </authorList>
    </citation>
    <scope>NUCLEOTIDE SEQUENCE</scope>
    <source>
        <strain evidence="2">ChiGjej1B1-98</strain>
    </source>
</reference>
<dbReference type="InterPro" id="IPR043129">
    <property type="entry name" value="ATPase_NBD"/>
</dbReference>
<sequence>MLAHSFEEVVRHIRRGADTRSKLLEELEWSRTTLTSRLDELTGAGIIRPGQSAPSTGGRPATKLELNPDRGLILALDIGGSHSRLAVCSADASVVRITDLEAGRTAGHDLVADWIRSSVSDAEAERILAVGAGIPIPPPQFGQDETPPAALEWEGFSPARVLGLDVPEVSTRDVAVVARGEAQHPDVASEALVVKIGLGLSVATLSEHRVLEGANGAAGAFLLPHGEEFVAAETLFSGYTVRNALVRHGLPHDAPSSDLVRLAAEESALGRAAHEALHDMARRLGAALTALVAFVDPREVLIGGNLAESDIVVGGIRAALMKRMRSPQRESVSVRRCRRGREAGVIGAANLALDALTTQEALAARIYNDRRETA</sequence>
<proteinExistence type="inferred from homology"/>
<comment type="similarity">
    <text evidence="1">Belongs to the ROK (NagC/XylR) family.</text>
</comment>
<dbReference type="InterPro" id="IPR000600">
    <property type="entry name" value="ROK"/>
</dbReference>
<evidence type="ECO:0000313" key="2">
    <source>
        <dbReference type="EMBL" id="HIY66817.1"/>
    </source>
</evidence>
<dbReference type="EMBL" id="DXDC01000336">
    <property type="protein sequence ID" value="HIY66817.1"/>
    <property type="molecule type" value="Genomic_DNA"/>
</dbReference>
<protein>
    <submittedName>
        <fullName evidence="2">ROK family protein</fullName>
    </submittedName>
</protein>
<dbReference type="CDD" id="cd23763">
    <property type="entry name" value="ASKHA_ATPase_ROK"/>
    <property type="match status" value="1"/>
</dbReference>
<organism evidence="2 3">
    <name type="scientific">Candidatus Agrococcus pullicola</name>
    <dbReference type="NCBI Taxonomy" id="2838429"/>
    <lineage>
        <taxon>Bacteria</taxon>
        <taxon>Bacillati</taxon>
        <taxon>Actinomycetota</taxon>
        <taxon>Actinomycetes</taxon>
        <taxon>Micrococcales</taxon>
        <taxon>Microbacteriaceae</taxon>
        <taxon>Agrococcus</taxon>
    </lineage>
</organism>
<dbReference type="SUPFAM" id="SSF46785">
    <property type="entry name" value="Winged helix' DNA-binding domain"/>
    <property type="match status" value="1"/>
</dbReference>
<evidence type="ECO:0000313" key="3">
    <source>
        <dbReference type="Proteomes" id="UP000824005"/>
    </source>
</evidence>
<dbReference type="Gene3D" id="3.30.420.40">
    <property type="match status" value="2"/>
</dbReference>
<dbReference type="Gene3D" id="1.10.10.10">
    <property type="entry name" value="Winged helix-like DNA-binding domain superfamily/Winged helix DNA-binding domain"/>
    <property type="match status" value="1"/>
</dbReference>
<comment type="caution">
    <text evidence="2">The sequence shown here is derived from an EMBL/GenBank/DDBJ whole genome shotgun (WGS) entry which is preliminary data.</text>
</comment>
<evidence type="ECO:0000256" key="1">
    <source>
        <dbReference type="ARBA" id="ARBA00006479"/>
    </source>
</evidence>
<dbReference type="Proteomes" id="UP000824005">
    <property type="component" value="Unassembled WGS sequence"/>
</dbReference>
<accession>A0A9D1YW23</accession>
<name>A0A9D1YW23_9MICO</name>
<dbReference type="InterPro" id="IPR036390">
    <property type="entry name" value="WH_DNA-bd_sf"/>
</dbReference>
<dbReference type="PANTHER" id="PTHR18964:SF173">
    <property type="entry name" value="GLUCOKINASE"/>
    <property type="match status" value="1"/>
</dbReference>
<dbReference type="SUPFAM" id="SSF53067">
    <property type="entry name" value="Actin-like ATPase domain"/>
    <property type="match status" value="1"/>
</dbReference>
<dbReference type="Pfam" id="PF00480">
    <property type="entry name" value="ROK"/>
    <property type="match status" value="1"/>
</dbReference>
<dbReference type="AlphaFoldDB" id="A0A9D1YW23"/>
<dbReference type="PANTHER" id="PTHR18964">
    <property type="entry name" value="ROK (REPRESSOR, ORF, KINASE) FAMILY"/>
    <property type="match status" value="1"/>
</dbReference>
<reference evidence="2" key="1">
    <citation type="journal article" date="2021" name="PeerJ">
        <title>Extensive microbial diversity within the chicken gut microbiome revealed by metagenomics and culture.</title>
        <authorList>
            <person name="Gilroy R."/>
            <person name="Ravi A."/>
            <person name="Getino M."/>
            <person name="Pursley I."/>
            <person name="Horton D.L."/>
            <person name="Alikhan N.F."/>
            <person name="Baker D."/>
            <person name="Gharbi K."/>
            <person name="Hall N."/>
            <person name="Watson M."/>
            <person name="Adriaenssens E.M."/>
            <person name="Foster-Nyarko E."/>
            <person name="Jarju S."/>
            <person name="Secka A."/>
            <person name="Antonio M."/>
            <person name="Oren A."/>
            <person name="Chaudhuri R.R."/>
            <person name="La Ragione R."/>
            <person name="Hildebrand F."/>
            <person name="Pallen M.J."/>
        </authorList>
    </citation>
    <scope>NUCLEOTIDE SEQUENCE</scope>
    <source>
        <strain evidence="2">ChiGjej1B1-98</strain>
    </source>
</reference>